<organism evidence="1">
    <name type="scientific">marine sediment metagenome</name>
    <dbReference type="NCBI Taxonomy" id="412755"/>
    <lineage>
        <taxon>unclassified sequences</taxon>
        <taxon>metagenomes</taxon>
        <taxon>ecological metagenomes</taxon>
    </lineage>
</organism>
<accession>A0A0F9A3V5</accession>
<evidence type="ECO:0000313" key="1">
    <source>
        <dbReference type="EMBL" id="KKK92840.1"/>
    </source>
</evidence>
<proteinExistence type="predicted"/>
<dbReference type="AlphaFoldDB" id="A0A0F9A3V5"/>
<gene>
    <name evidence="1" type="ORF">LCGC14_2698910</name>
</gene>
<name>A0A0F9A3V5_9ZZZZ</name>
<dbReference type="EMBL" id="LAZR01048036">
    <property type="protein sequence ID" value="KKK92840.1"/>
    <property type="molecule type" value="Genomic_DNA"/>
</dbReference>
<sequence>MLWGRCGRWGKSTLWGRKVHDLRAGLARRPITEQLVEQIVLDEIRTDGLPDLRFASRLTQAELEDKQQEIKIRLECRLKAELFLVKEPRVTFKADPDFIIIETFDPRFGMDLSLLRIP</sequence>
<comment type="caution">
    <text evidence="1">The sequence shown here is derived from an EMBL/GenBank/DDBJ whole genome shotgun (WGS) entry which is preliminary data.</text>
</comment>
<protein>
    <submittedName>
        <fullName evidence="1">Uncharacterized protein</fullName>
    </submittedName>
</protein>
<reference evidence="1" key="1">
    <citation type="journal article" date="2015" name="Nature">
        <title>Complex archaea that bridge the gap between prokaryotes and eukaryotes.</title>
        <authorList>
            <person name="Spang A."/>
            <person name="Saw J.H."/>
            <person name="Jorgensen S.L."/>
            <person name="Zaremba-Niedzwiedzka K."/>
            <person name="Martijn J."/>
            <person name="Lind A.E."/>
            <person name="van Eijk R."/>
            <person name="Schleper C."/>
            <person name="Guy L."/>
            <person name="Ettema T.J."/>
        </authorList>
    </citation>
    <scope>NUCLEOTIDE SEQUENCE</scope>
</reference>